<dbReference type="AlphaFoldDB" id="A0A7X4KCI3"/>
<reference evidence="3 4" key="1">
    <citation type="submission" date="2019-12" db="EMBL/GenBank/DDBJ databases">
        <title>Novel species isolated from a subtropical stream in China.</title>
        <authorList>
            <person name="Lu H."/>
        </authorList>
    </citation>
    <scope>NUCLEOTIDE SEQUENCE [LARGE SCALE GENOMIC DNA]</scope>
    <source>
        <strain evidence="3 4">FT55W</strain>
    </source>
</reference>
<evidence type="ECO:0000259" key="2">
    <source>
        <dbReference type="Pfam" id="PF07589"/>
    </source>
</evidence>
<evidence type="ECO:0000313" key="4">
    <source>
        <dbReference type="Proteomes" id="UP000450012"/>
    </source>
</evidence>
<dbReference type="NCBIfam" id="TIGR02595">
    <property type="entry name" value="PEP_CTERM"/>
    <property type="match status" value="2"/>
</dbReference>
<dbReference type="InterPro" id="IPR013424">
    <property type="entry name" value="Ice-binding_C"/>
</dbReference>
<feature type="domain" description="Ice-binding protein C-terminal" evidence="2">
    <location>
        <begin position="453"/>
        <end position="475"/>
    </location>
</feature>
<accession>A0A7X4KCI3</accession>
<comment type="caution">
    <text evidence="3">The sequence shown here is derived from an EMBL/GenBank/DDBJ whole genome shotgun (WGS) entry which is preliminary data.</text>
</comment>
<name>A0A7X4KCI3_9BURK</name>
<evidence type="ECO:0000256" key="1">
    <source>
        <dbReference type="SAM" id="SignalP"/>
    </source>
</evidence>
<evidence type="ECO:0000313" key="3">
    <source>
        <dbReference type="EMBL" id="MYM68379.1"/>
    </source>
</evidence>
<dbReference type="RefSeq" id="WP_161014943.1">
    <property type="nucleotide sequence ID" value="NZ_WWCK01000005.1"/>
</dbReference>
<dbReference type="Pfam" id="PF07589">
    <property type="entry name" value="PEP-CTERM"/>
    <property type="match status" value="1"/>
</dbReference>
<keyword evidence="4" id="KW-1185">Reference proteome</keyword>
<dbReference type="NCBIfam" id="NF038120">
    <property type="entry name" value="PEP_CTERM_QFxxD"/>
    <property type="match status" value="1"/>
</dbReference>
<feature type="chain" id="PRO_5030814264" evidence="1">
    <location>
        <begin position="44"/>
        <end position="485"/>
    </location>
</feature>
<keyword evidence="1" id="KW-0732">Signal</keyword>
<dbReference type="Proteomes" id="UP000450012">
    <property type="component" value="Unassembled WGS sequence"/>
</dbReference>
<organism evidence="3 4">
    <name type="scientific">Duganella rivi</name>
    <dbReference type="NCBI Taxonomy" id="2666083"/>
    <lineage>
        <taxon>Bacteria</taxon>
        <taxon>Pseudomonadati</taxon>
        <taxon>Pseudomonadota</taxon>
        <taxon>Betaproteobacteria</taxon>
        <taxon>Burkholderiales</taxon>
        <taxon>Oxalobacteraceae</taxon>
        <taxon>Telluria group</taxon>
        <taxon>Duganella</taxon>
    </lineage>
</organism>
<protein>
    <submittedName>
        <fullName evidence="3">PEP-CTERM sorting domain-containing protein</fullName>
    </submittedName>
</protein>
<sequence length="485" mass="51672">MNMSKTQNSSSSKHRQPWRAWLARSSAALGLLASLVLAAPAQADVQVIEYAQGWINSRGGNNRPGPDSNNYTGNELGMRFNSWVAFYIPAGHYTSATLSVDPSTYGEVGPSTIGLFQVETPYATLMDDYVPPGVDAYKDLGSGRQYASVTLFNDAVDIQLNGRGLADINAAVGTYFFIGFTNQTMNALPVSGPEGGIYISGIGRNQTMMTLNLETAAVPEPATWAALLAGLSLLALRSTQLRRRARQVAGAAAVLAAIGMAPAVHADTIDFEGLDDLPFVMDGDSFLHAGYLFGGQFVGEPEDGGGLVGSILDGRDIRGCEEGGLACPTNNASHYYGALNDGVLHMSSAQAGQTFRLSSFDASFIGGQPGVYPKVAGLLVVRGIRADHTVFDEIYSLSDPAFGFGHYQTSAAFSSTDFVQLSFIPYACDWYQECFAFQSNMGQMGLDNLEVSAVPEPSTYLMLGMGLLGLAAARRQSIKQQQKDC</sequence>
<proteinExistence type="predicted"/>
<dbReference type="EMBL" id="WWCK01000005">
    <property type="protein sequence ID" value="MYM68379.1"/>
    <property type="molecule type" value="Genomic_DNA"/>
</dbReference>
<feature type="signal peptide" evidence="1">
    <location>
        <begin position="1"/>
        <end position="43"/>
    </location>
</feature>
<gene>
    <name evidence="3" type="ORF">GTP45_16305</name>
</gene>